<evidence type="ECO:0000313" key="1">
    <source>
        <dbReference type="EMBL" id="CAJ71768.1"/>
    </source>
</evidence>
<protein>
    <submittedName>
        <fullName evidence="1">Uncharacterized protein</fullName>
    </submittedName>
</protein>
<gene>
    <name evidence="2" type="ORF">KsCSTR_43660</name>
    <name evidence="1" type="ORF">kustc1023</name>
</gene>
<reference evidence="1" key="1">
    <citation type="journal article" date="2006" name="Nature">
        <title>Deciphering the evolution and metabolism of an anammox bacterium from a community genome.</title>
        <authorList>
            <person name="Strous M."/>
            <person name="Pelletier E."/>
            <person name="Mangenot S."/>
            <person name="Rattei T."/>
            <person name="Lehner A."/>
            <person name="Taylor M.W."/>
            <person name="Horn M."/>
            <person name="Daims H."/>
            <person name="Bartol-Mavel D."/>
            <person name="Wincker P."/>
            <person name="Barbe V."/>
            <person name="Fonknechten N."/>
            <person name="Vallenet D."/>
            <person name="Segurens B."/>
            <person name="Schenowitz-Truong C."/>
            <person name="Medigue C."/>
            <person name="Collingro A."/>
            <person name="Snel B."/>
            <person name="Dutilh B.E."/>
            <person name="OpDenCamp H.J.M."/>
            <person name="vanDerDrift C."/>
            <person name="Cirpus I."/>
            <person name="vanDePas-Schoonen K.T."/>
            <person name="Harhangi H.R."/>
            <person name="vanNiftrik L."/>
            <person name="Schmid M."/>
            <person name="Keltjens J."/>
            <person name="vanDeVossenberg J."/>
            <person name="Kartal B."/>
            <person name="Meier H."/>
            <person name="Frishman D."/>
            <person name="Huynen M.A."/>
            <person name="Mewes H."/>
            <person name="Weissenbach J."/>
            <person name="Jetten M.S.M."/>
            <person name="Wagner M."/>
            <person name="LePaslier D."/>
        </authorList>
    </citation>
    <scope>NUCLEOTIDE SEQUENCE</scope>
</reference>
<sequence length="109" mass="12264">MAIHVINLPDFLRRQFHPLNPPPTGDRLATHPLQLSCPCGVDLGVFPVLPCFNETYSSINPWQRCFAPITQKVTKNRECSSFKILIHLSIATISMLLSRMVLNSCFALL</sequence>
<evidence type="ECO:0000313" key="2">
    <source>
        <dbReference type="EMBL" id="QII13745.1"/>
    </source>
</evidence>
<dbReference type="EMBL" id="CP049055">
    <property type="protein sequence ID" value="QII13745.1"/>
    <property type="molecule type" value="Genomic_DNA"/>
</dbReference>
<dbReference type="Proteomes" id="UP000501926">
    <property type="component" value="Chromosome"/>
</dbReference>
<reference evidence="2 3" key="3">
    <citation type="submission" date="2020-02" db="EMBL/GenBank/DDBJ databases">
        <title>Newly sequenced genome of strain CSTR1 showed variability in Candidatus Kuenenia stuttgartiensis genomes.</title>
        <authorList>
            <person name="Ding C."/>
            <person name="Adrian L."/>
        </authorList>
    </citation>
    <scope>NUCLEOTIDE SEQUENCE [LARGE SCALE GENOMIC DNA]</scope>
    <source>
        <strain evidence="2 3">CSTR1</strain>
    </source>
</reference>
<name>Q1PX14_KUEST</name>
<dbReference type="EMBL" id="CT573073">
    <property type="protein sequence ID" value="CAJ71768.1"/>
    <property type="molecule type" value="Genomic_DNA"/>
</dbReference>
<organism evidence="1">
    <name type="scientific">Kuenenia stuttgartiensis</name>
    <dbReference type="NCBI Taxonomy" id="174633"/>
    <lineage>
        <taxon>Bacteria</taxon>
        <taxon>Pseudomonadati</taxon>
        <taxon>Planctomycetota</taxon>
        <taxon>Candidatus Brocadiia</taxon>
        <taxon>Candidatus Brocadiales</taxon>
        <taxon>Candidatus Brocadiaceae</taxon>
        <taxon>Candidatus Kuenenia</taxon>
    </lineage>
</organism>
<proteinExistence type="predicted"/>
<evidence type="ECO:0000313" key="3">
    <source>
        <dbReference type="Proteomes" id="UP000501926"/>
    </source>
</evidence>
<reference evidence="1" key="2">
    <citation type="submission" date="2006-01" db="EMBL/GenBank/DDBJ databases">
        <authorList>
            <person name="Genoscope"/>
        </authorList>
    </citation>
    <scope>NUCLEOTIDE SEQUENCE</scope>
</reference>
<dbReference type="AlphaFoldDB" id="Q1PX14"/>
<accession>Q1PX14</accession>